<gene>
    <name evidence="9" type="ORF">NH26_05635</name>
</gene>
<dbReference type="CDD" id="cd11645">
    <property type="entry name" value="Precorrin_2_C20_MT"/>
    <property type="match status" value="1"/>
</dbReference>
<dbReference type="STRING" id="915059.NH26_05635"/>
<accession>A0A1S1YXZ1</accession>
<keyword evidence="3" id="KW-0169">Cobalamin biosynthesis</keyword>
<dbReference type="RefSeq" id="WP_044219165.1">
    <property type="nucleotide sequence ID" value="NZ_JRYR02000001.1"/>
</dbReference>
<dbReference type="Gene3D" id="3.40.1010.10">
    <property type="entry name" value="Cobalt-precorrin-4 Transmethylase, Domain 1"/>
    <property type="match status" value="1"/>
</dbReference>
<dbReference type="NCBIfam" id="TIGR01467">
    <property type="entry name" value="cobI_cbiL"/>
    <property type="match status" value="1"/>
</dbReference>
<evidence type="ECO:0000313" key="9">
    <source>
        <dbReference type="EMBL" id="OHX65868.1"/>
    </source>
</evidence>
<dbReference type="InterPro" id="IPR003043">
    <property type="entry name" value="Uropor_MeTrfase_CS"/>
</dbReference>
<reference evidence="9 10" key="1">
    <citation type="journal article" date="2012" name="Int. J. Syst. Evol. Microbiol.">
        <title>Flammeovirga pacifica sp. nov., isolated from deep-sea sediment.</title>
        <authorList>
            <person name="Xu H."/>
            <person name="Fu Y."/>
            <person name="Yang N."/>
            <person name="Ding Z."/>
            <person name="Lai Q."/>
            <person name="Zeng R."/>
        </authorList>
    </citation>
    <scope>NUCLEOTIDE SEQUENCE [LARGE SCALE GENOMIC DNA]</scope>
    <source>
        <strain evidence="10">DSM 24597 / LMG 26175 / WPAGA1</strain>
    </source>
</reference>
<comment type="similarity">
    <text evidence="2 7">Belongs to the precorrin methyltransferase family.</text>
</comment>
<evidence type="ECO:0000259" key="8">
    <source>
        <dbReference type="Pfam" id="PF00590"/>
    </source>
</evidence>
<dbReference type="InterPro" id="IPR014776">
    <property type="entry name" value="4pyrrole_Mease_sub2"/>
</dbReference>
<evidence type="ECO:0000313" key="10">
    <source>
        <dbReference type="Proteomes" id="UP000179797"/>
    </source>
</evidence>
<keyword evidence="10" id="KW-1185">Reference proteome</keyword>
<evidence type="ECO:0000256" key="3">
    <source>
        <dbReference type="ARBA" id="ARBA00022573"/>
    </source>
</evidence>
<dbReference type="AlphaFoldDB" id="A0A1S1YXZ1"/>
<evidence type="ECO:0000256" key="7">
    <source>
        <dbReference type="PIRNR" id="PIRNR036427"/>
    </source>
</evidence>
<dbReference type="GO" id="GO:0030788">
    <property type="term" value="F:precorrin-2 C20-methyltransferase activity"/>
    <property type="evidence" value="ECO:0007669"/>
    <property type="project" value="InterPro"/>
</dbReference>
<dbReference type="InterPro" id="IPR012382">
    <property type="entry name" value="CobI/CbiL"/>
</dbReference>
<dbReference type="InterPro" id="IPR035996">
    <property type="entry name" value="4pyrrol_Methylase_sf"/>
</dbReference>
<dbReference type="PROSITE" id="PS00839">
    <property type="entry name" value="SUMT_1"/>
    <property type="match status" value="1"/>
</dbReference>
<dbReference type="PANTHER" id="PTHR43467:SF2">
    <property type="entry name" value="COBALT-PRECORRIN-2 C(20)-METHYLTRANSFERASE"/>
    <property type="match status" value="1"/>
</dbReference>
<dbReference type="Pfam" id="PF00590">
    <property type="entry name" value="TP_methylase"/>
    <property type="match status" value="1"/>
</dbReference>
<dbReference type="SUPFAM" id="SSF53790">
    <property type="entry name" value="Tetrapyrrole methylase"/>
    <property type="match status" value="1"/>
</dbReference>
<evidence type="ECO:0000256" key="1">
    <source>
        <dbReference type="ARBA" id="ARBA00004953"/>
    </source>
</evidence>
<dbReference type="InterPro" id="IPR006364">
    <property type="entry name" value="CobI/CbiL/CobIJ_dom"/>
</dbReference>
<keyword evidence="6" id="KW-0949">S-adenosyl-L-methionine</keyword>
<proteinExistence type="inferred from homology"/>
<organism evidence="9 10">
    <name type="scientific">Flammeovirga pacifica</name>
    <dbReference type="NCBI Taxonomy" id="915059"/>
    <lineage>
        <taxon>Bacteria</taxon>
        <taxon>Pseudomonadati</taxon>
        <taxon>Bacteroidota</taxon>
        <taxon>Cytophagia</taxon>
        <taxon>Cytophagales</taxon>
        <taxon>Flammeovirgaceae</taxon>
        <taxon>Flammeovirga</taxon>
    </lineage>
</organism>
<feature type="domain" description="Tetrapyrrole methylase" evidence="8">
    <location>
        <begin position="7"/>
        <end position="218"/>
    </location>
</feature>
<sequence length="237" mass="26929">MENTTAIYGVSLGPGDPDLITVKGLKTLKKVDLIYYPGSIFSDGKKQSYSLKILEGLNIDSKKLRGFYMKMTMDRQFVHSVYDETCQNIISEVTKGKKIAIVCEGDLSTYSSFSYLLERFQKHQLQVTLIPGITSFHLGASESQTPLALLNETIKILPFFDSRENIEKVLEETNTIILMKIKSVMHQIIPMLKENNLSFTYCEALGTPQQFMTSSLDDLKDRKVPYFSLMIIKNTRI</sequence>
<dbReference type="Proteomes" id="UP000179797">
    <property type="component" value="Unassembled WGS sequence"/>
</dbReference>
<evidence type="ECO:0000256" key="6">
    <source>
        <dbReference type="ARBA" id="ARBA00022691"/>
    </source>
</evidence>
<dbReference type="EMBL" id="JRYR02000001">
    <property type="protein sequence ID" value="OHX65868.1"/>
    <property type="molecule type" value="Genomic_DNA"/>
</dbReference>
<protein>
    <submittedName>
        <fullName evidence="9">Precorrin-2 C(20)-methyltransferase</fullName>
    </submittedName>
</protein>
<dbReference type="UniPathway" id="UPA00148"/>
<dbReference type="Gene3D" id="3.30.950.10">
    <property type="entry name" value="Methyltransferase, Cobalt-precorrin-4 Transmethylase, Domain 2"/>
    <property type="match status" value="1"/>
</dbReference>
<keyword evidence="4" id="KW-0489">Methyltransferase</keyword>
<dbReference type="InterPro" id="IPR000878">
    <property type="entry name" value="4pyrrol_Mease"/>
</dbReference>
<dbReference type="PIRSF" id="PIRSF036427">
    <property type="entry name" value="Precrrn-2_mtase"/>
    <property type="match status" value="1"/>
</dbReference>
<dbReference type="GO" id="GO:0009236">
    <property type="term" value="P:cobalamin biosynthetic process"/>
    <property type="evidence" value="ECO:0007669"/>
    <property type="project" value="UniProtKB-UniRule"/>
</dbReference>
<comment type="pathway">
    <text evidence="1">Cofactor biosynthesis; adenosylcobalamin biosynthesis.</text>
</comment>
<evidence type="ECO:0000256" key="2">
    <source>
        <dbReference type="ARBA" id="ARBA00005879"/>
    </source>
</evidence>
<keyword evidence="5" id="KW-0808">Transferase</keyword>
<dbReference type="InterPro" id="IPR014777">
    <property type="entry name" value="4pyrrole_Mease_sub1"/>
</dbReference>
<evidence type="ECO:0000256" key="5">
    <source>
        <dbReference type="ARBA" id="ARBA00022679"/>
    </source>
</evidence>
<dbReference type="GO" id="GO:0032259">
    <property type="term" value="P:methylation"/>
    <property type="evidence" value="ECO:0007669"/>
    <property type="project" value="UniProtKB-KW"/>
</dbReference>
<name>A0A1S1YXZ1_FLAPC</name>
<dbReference type="PANTHER" id="PTHR43467">
    <property type="entry name" value="COBALT-PRECORRIN-2 C(20)-METHYLTRANSFERASE"/>
    <property type="match status" value="1"/>
</dbReference>
<dbReference type="OrthoDB" id="9815856at2"/>
<evidence type="ECO:0000256" key="4">
    <source>
        <dbReference type="ARBA" id="ARBA00022603"/>
    </source>
</evidence>
<comment type="caution">
    <text evidence="9">The sequence shown here is derived from an EMBL/GenBank/DDBJ whole genome shotgun (WGS) entry which is preliminary data.</text>
</comment>